<dbReference type="Pfam" id="PF07394">
    <property type="entry name" value="DUF1501"/>
    <property type="match status" value="1"/>
</dbReference>
<evidence type="ECO:0008006" key="3">
    <source>
        <dbReference type="Google" id="ProtNLM"/>
    </source>
</evidence>
<dbReference type="AlphaFoldDB" id="A0A1P8WSF6"/>
<gene>
    <name evidence="1" type="ORF">Fuma_06647</name>
</gene>
<dbReference type="STRING" id="1891926.Fuma_06647"/>
<sequence length="470" mass="51471">MNSHHSHANSAVSRRAMLAAASAGLAASPILRADTLASRPPKSVIYIFLSGGLAQQDSFDPKPYAAADIRGEFSPISTKTPGLQICEHLPLLAARSDKWSVVRSLSHPYNEHSQAHHVMLTGRSDMPQGFNPSMPRPADHPSIAAILGSILPEKEGLPASIVLPEKLIHRSGRVIPGQFGGQMGPRHDPWILAASRFNAKSYGAWPEYEFNHQRGGEESSDLKFRTPGLALPENLTEQHFDSRLQLLNQFENRGLPLAKLMETKSFSRVRERALSMLGDGRLNKLFDIHSAPPEEQERYGKNTFGWSLLLAKRLVKSGVNFVQVNLGNNETWDTHGNAFPHLKNYLLPPMDRAVSALLDDLDEQGALDSTLVVMAGEFGRTPKISHLTTHYAAPGRDHWGTVQSVMLAGAGYGGGRIIGSTDAQGGQPRSERQTPESLAATMYSALGISQHARWFDLQDRPMHLYGADAI</sequence>
<dbReference type="RefSeq" id="WP_077027928.1">
    <property type="nucleotide sequence ID" value="NZ_CP017641.1"/>
</dbReference>
<dbReference type="OrthoDB" id="127333at2"/>
<dbReference type="InterPro" id="IPR010869">
    <property type="entry name" value="DUF1501"/>
</dbReference>
<protein>
    <recommendedName>
        <fullName evidence="3">DUF1501 domain-containing protein</fullName>
    </recommendedName>
</protein>
<evidence type="ECO:0000313" key="1">
    <source>
        <dbReference type="EMBL" id="APZ96971.1"/>
    </source>
</evidence>
<dbReference type="PANTHER" id="PTHR43737:SF1">
    <property type="entry name" value="DUF1501 DOMAIN-CONTAINING PROTEIN"/>
    <property type="match status" value="1"/>
</dbReference>
<name>A0A1P8WSF6_9PLAN</name>
<dbReference type="EMBL" id="CP017641">
    <property type="protein sequence ID" value="APZ96971.1"/>
    <property type="molecule type" value="Genomic_DNA"/>
</dbReference>
<keyword evidence="2" id="KW-1185">Reference proteome</keyword>
<dbReference type="Proteomes" id="UP000187735">
    <property type="component" value="Chromosome"/>
</dbReference>
<dbReference type="InterPro" id="IPR017850">
    <property type="entry name" value="Alkaline_phosphatase_core_sf"/>
</dbReference>
<proteinExistence type="predicted"/>
<evidence type="ECO:0000313" key="2">
    <source>
        <dbReference type="Proteomes" id="UP000187735"/>
    </source>
</evidence>
<dbReference type="SUPFAM" id="SSF53649">
    <property type="entry name" value="Alkaline phosphatase-like"/>
    <property type="match status" value="1"/>
</dbReference>
<dbReference type="KEGG" id="fmr:Fuma_06647"/>
<dbReference type="PANTHER" id="PTHR43737">
    <property type="entry name" value="BLL7424 PROTEIN"/>
    <property type="match status" value="1"/>
</dbReference>
<reference evidence="1 2" key="1">
    <citation type="journal article" date="2016" name="Front. Microbiol.">
        <title>Fuerstia marisgermanicae gen. nov., sp. nov., an Unusual Member of the Phylum Planctomycetes from the German Wadden Sea.</title>
        <authorList>
            <person name="Kohn T."/>
            <person name="Heuer A."/>
            <person name="Jogler M."/>
            <person name="Vollmers J."/>
            <person name="Boedeker C."/>
            <person name="Bunk B."/>
            <person name="Rast P."/>
            <person name="Borchert D."/>
            <person name="Glockner I."/>
            <person name="Freese H.M."/>
            <person name="Klenk H.P."/>
            <person name="Overmann J."/>
            <person name="Kaster A.K."/>
            <person name="Rohde M."/>
            <person name="Wiegand S."/>
            <person name="Jogler C."/>
        </authorList>
    </citation>
    <scope>NUCLEOTIDE SEQUENCE [LARGE SCALE GENOMIC DNA]</scope>
    <source>
        <strain evidence="1 2">NH11</strain>
    </source>
</reference>
<accession>A0A1P8WSF6</accession>
<organism evidence="1 2">
    <name type="scientific">Fuerstiella marisgermanici</name>
    <dbReference type="NCBI Taxonomy" id="1891926"/>
    <lineage>
        <taxon>Bacteria</taxon>
        <taxon>Pseudomonadati</taxon>
        <taxon>Planctomycetota</taxon>
        <taxon>Planctomycetia</taxon>
        <taxon>Planctomycetales</taxon>
        <taxon>Planctomycetaceae</taxon>
        <taxon>Fuerstiella</taxon>
    </lineage>
</organism>